<organism evidence="2 3">
    <name type="scientific">Bosea caraganae</name>
    <dbReference type="NCBI Taxonomy" id="2763117"/>
    <lineage>
        <taxon>Bacteria</taxon>
        <taxon>Pseudomonadati</taxon>
        <taxon>Pseudomonadota</taxon>
        <taxon>Alphaproteobacteria</taxon>
        <taxon>Hyphomicrobiales</taxon>
        <taxon>Boseaceae</taxon>
        <taxon>Bosea</taxon>
    </lineage>
</organism>
<feature type="transmembrane region" description="Helical" evidence="1">
    <location>
        <begin position="123"/>
        <end position="145"/>
    </location>
</feature>
<gene>
    <name evidence="2" type="ORF">DWE98_28595</name>
</gene>
<evidence type="ECO:0000313" key="3">
    <source>
        <dbReference type="Proteomes" id="UP000255207"/>
    </source>
</evidence>
<proteinExistence type="predicted"/>
<dbReference type="OrthoDB" id="3870305at2"/>
<evidence type="ECO:0008006" key="4">
    <source>
        <dbReference type="Google" id="ProtNLM"/>
    </source>
</evidence>
<feature type="transmembrane region" description="Helical" evidence="1">
    <location>
        <begin position="49"/>
        <end position="67"/>
    </location>
</feature>
<dbReference type="EMBL" id="QQTP01000032">
    <property type="protein sequence ID" value="RDJ19656.1"/>
    <property type="molecule type" value="Genomic_DNA"/>
</dbReference>
<accession>A0A370KXI4</accession>
<evidence type="ECO:0000313" key="2">
    <source>
        <dbReference type="EMBL" id="RDJ19656.1"/>
    </source>
</evidence>
<comment type="caution">
    <text evidence="2">The sequence shown here is derived from an EMBL/GenBank/DDBJ whole genome shotgun (WGS) entry which is preliminary data.</text>
</comment>
<keyword evidence="1" id="KW-1133">Transmembrane helix</keyword>
<protein>
    <recommendedName>
        <fullName evidence="4">Intracellular septation protein A</fullName>
    </recommendedName>
</protein>
<keyword evidence="3" id="KW-1185">Reference proteome</keyword>
<sequence>MGILFAFAPFVAFALVDRVSGSFSGLLAGAIVSVGLLARDMFAGRAPKILELGSVLLFGGLALYAGLTGTEFAIMAGRLLVDGGLLLIVLISLVAGVPFTLQYAREQVPSELWGTPAFRQTNVVITCVWAFAFAVITAADALLLLRTDVPRHVGIWVIVAAIVGAVKFTGWYPERSQTGKAV</sequence>
<feature type="transmembrane region" description="Helical" evidence="1">
    <location>
        <begin position="79"/>
        <end position="103"/>
    </location>
</feature>
<feature type="transmembrane region" description="Helical" evidence="1">
    <location>
        <begin position="152"/>
        <end position="172"/>
    </location>
</feature>
<dbReference type="AlphaFoldDB" id="A0A370KXI4"/>
<keyword evidence="1" id="KW-0472">Membrane</keyword>
<reference evidence="3" key="1">
    <citation type="submission" date="2018-07" db="EMBL/GenBank/DDBJ databases">
        <authorList>
            <person name="Safronova V.I."/>
            <person name="Chirak E.R."/>
            <person name="Sazanova A.L."/>
        </authorList>
    </citation>
    <scope>NUCLEOTIDE SEQUENCE [LARGE SCALE GENOMIC DNA]</scope>
    <source>
        <strain evidence="3">RCAM04685</strain>
    </source>
</reference>
<dbReference type="Proteomes" id="UP000255207">
    <property type="component" value="Unassembled WGS sequence"/>
</dbReference>
<evidence type="ECO:0000256" key="1">
    <source>
        <dbReference type="SAM" id="Phobius"/>
    </source>
</evidence>
<dbReference type="RefSeq" id="WP_114832825.1">
    <property type="nucleotide sequence ID" value="NZ_QQTO01000026.1"/>
</dbReference>
<name>A0A370KXI4_9HYPH</name>
<keyword evidence="1" id="KW-0812">Transmembrane</keyword>